<reference evidence="1 2" key="1">
    <citation type="submission" date="2016-06" db="EMBL/GenBank/DDBJ databases">
        <title>Draft Genome Sequence of Tenacibaculum soleae UCD-KL19.</title>
        <authorList>
            <person name="Eisen J.A."/>
            <person name="Coil D.A."/>
            <person name="Lujan K.M."/>
        </authorList>
    </citation>
    <scope>NUCLEOTIDE SEQUENCE [LARGE SCALE GENOMIC DNA]</scope>
    <source>
        <strain evidence="1 2">UCD-KL19</strain>
    </source>
</reference>
<accession>A0A1B9XYL6</accession>
<dbReference type="Proteomes" id="UP000093186">
    <property type="component" value="Unassembled WGS sequence"/>
</dbReference>
<evidence type="ECO:0000313" key="1">
    <source>
        <dbReference type="EMBL" id="OCK42531.1"/>
    </source>
</evidence>
<dbReference type="OrthoDB" id="1318705at2"/>
<protein>
    <submittedName>
        <fullName evidence="1">Uncharacterized protein</fullName>
    </submittedName>
</protein>
<dbReference type="AlphaFoldDB" id="A0A1B9XYL6"/>
<dbReference type="STRING" id="447689.BA195_10165"/>
<keyword evidence="2" id="KW-1185">Reference proteome</keyword>
<proteinExistence type="predicted"/>
<dbReference type="EMBL" id="MAKX01000013">
    <property type="protein sequence ID" value="OCK42531.1"/>
    <property type="molecule type" value="Genomic_DNA"/>
</dbReference>
<gene>
    <name evidence="1" type="ORF">BA195_10165</name>
</gene>
<evidence type="ECO:0000313" key="2">
    <source>
        <dbReference type="Proteomes" id="UP000093186"/>
    </source>
</evidence>
<name>A0A1B9XYL6_9FLAO</name>
<organism evidence="1 2">
    <name type="scientific">Tenacibaculum soleae</name>
    <dbReference type="NCBI Taxonomy" id="447689"/>
    <lineage>
        <taxon>Bacteria</taxon>
        <taxon>Pseudomonadati</taxon>
        <taxon>Bacteroidota</taxon>
        <taxon>Flavobacteriia</taxon>
        <taxon>Flavobacteriales</taxon>
        <taxon>Flavobacteriaceae</taxon>
        <taxon>Tenacibaculum</taxon>
    </lineage>
</organism>
<comment type="caution">
    <text evidence="1">The sequence shown here is derived from an EMBL/GenBank/DDBJ whole genome shotgun (WGS) entry which is preliminary data.</text>
</comment>
<dbReference type="RefSeq" id="WP_068705165.1">
    <property type="nucleotide sequence ID" value="NZ_MAKX01000013.1"/>
</dbReference>
<sequence>MILINTIGSDYFSLNGTTYAKIYQPLKQGDNNVGIYNVNDTKLQLINSTNYTEFKINGINYNSQDDVIDALLPVIYKMGGNNVEQFRNIIASTTPPSGIPADGDEWVIYEI</sequence>